<accession>A0A5N4CSW2</accession>
<proteinExistence type="predicted"/>
<feature type="region of interest" description="Disordered" evidence="1">
    <location>
        <begin position="260"/>
        <end position="280"/>
    </location>
</feature>
<sequence length="280" mass="30221">MAVRLRPVAAPESWRGGLRRCRPGPYGLLLSFPGLCGTDYEEATMVEWAGVEQRTEPLPSPGTCGSGGAEEARDEDEMRESSRRPGGSRNARVPSQEICTEVHPSPFLMQVQLREDQEAEGGDDGKGMRKPLMWSSERAVKDAGVLGERCRIRVESRKGKITKSPELLRNKYMRRSSAMDKLRFRGGAARGSRPSGFFSAWKLGRGKPLDLGLGQGPGQGPVSGLRQGALDLGAGPGVAVVVLAALSLVPVLWEVVPKPGTPFTGSLHPSPRPNSYPRLL</sequence>
<keyword evidence="3" id="KW-1185">Reference proteome</keyword>
<dbReference type="AlphaFoldDB" id="A0A5N4CSW2"/>
<dbReference type="EMBL" id="JWIN03000020">
    <property type="protein sequence ID" value="KAB1261954.1"/>
    <property type="molecule type" value="Genomic_DNA"/>
</dbReference>
<reference evidence="2 3" key="1">
    <citation type="journal article" date="2019" name="Mol. Ecol. Resour.">
        <title>Improving Illumina assemblies with Hi-C and long reads: an example with the North African dromedary.</title>
        <authorList>
            <person name="Elbers J.P."/>
            <person name="Rogers M.F."/>
            <person name="Perelman P.L."/>
            <person name="Proskuryakova A.A."/>
            <person name="Serdyukova N.A."/>
            <person name="Johnson W.E."/>
            <person name="Horin P."/>
            <person name="Corander J."/>
            <person name="Murphy D."/>
            <person name="Burger P.A."/>
        </authorList>
    </citation>
    <scope>NUCLEOTIDE SEQUENCE [LARGE SCALE GENOMIC DNA]</scope>
    <source>
        <strain evidence="2">Drom800</strain>
        <tissue evidence="2">Blood</tissue>
    </source>
</reference>
<dbReference type="Proteomes" id="UP000299084">
    <property type="component" value="Unassembled WGS sequence"/>
</dbReference>
<evidence type="ECO:0000313" key="2">
    <source>
        <dbReference type="EMBL" id="KAB1261954.1"/>
    </source>
</evidence>
<gene>
    <name evidence="2" type="ORF">Cadr_000022089</name>
</gene>
<evidence type="ECO:0000256" key="1">
    <source>
        <dbReference type="SAM" id="MobiDB-lite"/>
    </source>
</evidence>
<evidence type="ECO:0000313" key="3">
    <source>
        <dbReference type="Proteomes" id="UP000299084"/>
    </source>
</evidence>
<organism evidence="2 3">
    <name type="scientific">Camelus dromedarius</name>
    <name type="common">Dromedary</name>
    <name type="synonym">Arabian camel</name>
    <dbReference type="NCBI Taxonomy" id="9838"/>
    <lineage>
        <taxon>Eukaryota</taxon>
        <taxon>Metazoa</taxon>
        <taxon>Chordata</taxon>
        <taxon>Craniata</taxon>
        <taxon>Vertebrata</taxon>
        <taxon>Euteleostomi</taxon>
        <taxon>Mammalia</taxon>
        <taxon>Eutheria</taxon>
        <taxon>Laurasiatheria</taxon>
        <taxon>Artiodactyla</taxon>
        <taxon>Tylopoda</taxon>
        <taxon>Camelidae</taxon>
        <taxon>Camelus</taxon>
    </lineage>
</organism>
<protein>
    <submittedName>
        <fullName evidence="2">Uncharacterized protein</fullName>
    </submittedName>
</protein>
<name>A0A5N4CSW2_CAMDR</name>
<feature type="region of interest" description="Disordered" evidence="1">
    <location>
        <begin position="51"/>
        <end position="95"/>
    </location>
</feature>
<comment type="caution">
    <text evidence="2">The sequence shown here is derived from an EMBL/GenBank/DDBJ whole genome shotgun (WGS) entry which is preliminary data.</text>
</comment>